<evidence type="ECO:0000313" key="5">
    <source>
        <dbReference type="EMBL" id="EDS32495.1"/>
    </source>
</evidence>
<dbReference type="Gene3D" id="2.60.120.470">
    <property type="entry name" value="PITH domain"/>
    <property type="match status" value="1"/>
</dbReference>
<dbReference type="Pfam" id="PF06201">
    <property type="entry name" value="PITH"/>
    <property type="match status" value="1"/>
</dbReference>
<comment type="catalytic activity">
    <reaction evidence="2">
        <text>S-ubiquitinyl-[E2 ubiquitin-conjugating enzyme]-L-cysteine + [acceptor protein]-L-lysine = [E2 ubiquitin-conjugating enzyme]-L-cysteine + N(6)-ubiquitinyl-[acceptor protein]-L-lysine.</text>
        <dbReference type="EC" id="2.3.2.27"/>
    </reaction>
</comment>
<dbReference type="HOGENOM" id="CLU_553488_0_0_1"/>
<keyword evidence="2" id="KW-0862">Zinc</keyword>
<keyword evidence="1" id="KW-1015">Disulfide bond</keyword>
<dbReference type="EnsemblMetazoa" id="CPIJ008825-RA">
    <property type="protein sequence ID" value="CPIJ008825-PA"/>
    <property type="gene ID" value="CPIJ008825"/>
</dbReference>
<evidence type="ECO:0000256" key="1">
    <source>
        <dbReference type="ARBA" id="ARBA00023157"/>
    </source>
</evidence>
<dbReference type="GO" id="GO:0006281">
    <property type="term" value="P:DNA repair"/>
    <property type="evidence" value="ECO:0007669"/>
    <property type="project" value="UniProtKB-UniRule"/>
</dbReference>
<dbReference type="AlphaFoldDB" id="B0WPT0"/>
<keyword evidence="2" id="KW-0539">Nucleus</keyword>
<dbReference type="FunFam" id="3.40.30.10:FF:000245">
    <property type="entry name" value="Thioredoxin"/>
    <property type="match status" value="1"/>
</dbReference>
<dbReference type="CDD" id="cd02947">
    <property type="entry name" value="TRX_family"/>
    <property type="match status" value="1"/>
</dbReference>
<dbReference type="PROSITE" id="PS00194">
    <property type="entry name" value="THIOREDOXIN_1"/>
    <property type="match status" value="1"/>
</dbReference>
<keyword evidence="2" id="KW-0234">DNA repair</keyword>
<comment type="subunit">
    <text evidence="2">Component of the Smc5-Smc6 complex.</text>
</comment>
<reference evidence="5" key="1">
    <citation type="submission" date="2007-03" db="EMBL/GenBank/DDBJ databases">
        <title>Annotation of Culex pipiens quinquefasciatus.</title>
        <authorList>
            <consortium name="The Broad Institute Genome Sequencing Platform"/>
            <person name="Atkinson P.W."/>
            <person name="Hemingway J."/>
            <person name="Christensen B.M."/>
            <person name="Higgs S."/>
            <person name="Kodira C."/>
            <person name="Hannick L."/>
            <person name="Megy K."/>
            <person name="O'Leary S."/>
            <person name="Pearson M."/>
            <person name="Haas B.J."/>
            <person name="Mauceli E."/>
            <person name="Wortman J.R."/>
            <person name="Lee N.H."/>
            <person name="Guigo R."/>
            <person name="Stanke M."/>
            <person name="Alvarado L."/>
            <person name="Amedeo P."/>
            <person name="Antoine C.H."/>
            <person name="Arensburger P."/>
            <person name="Bidwell S.L."/>
            <person name="Crawford M."/>
            <person name="Camaro F."/>
            <person name="Devon K."/>
            <person name="Engels R."/>
            <person name="Hammond M."/>
            <person name="Howarth C."/>
            <person name="Koehrsen M."/>
            <person name="Lawson D."/>
            <person name="Montgomery P."/>
            <person name="Nene V."/>
            <person name="Nusbaum C."/>
            <person name="Puiu D."/>
            <person name="Romero-Severson J."/>
            <person name="Severson D.W."/>
            <person name="Shumway M."/>
            <person name="Sisk P."/>
            <person name="Stolte C."/>
            <person name="Zeng Q."/>
            <person name="Eisenstadt E."/>
            <person name="Fraser-Liggett C."/>
            <person name="Strausberg R."/>
            <person name="Galagan J."/>
            <person name="Birren B."/>
            <person name="Collins F.H."/>
        </authorList>
    </citation>
    <scope>NUCLEOTIDE SEQUENCE [LARGE SCALE GENOMIC DNA]</scope>
    <source>
        <strain evidence="5">JHB</strain>
    </source>
</reference>
<dbReference type="InterPro" id="IPR036388">
    <property type="entry name" value="WH-like_DNA-bd_sf"/>
</dbReference>
<dbReference type="VEuPathDB" id="VectorBase:CQUJHB008660"/>
<dbReference type="Proteomes" id="UP000002320">
    <property type="component" value="Unassembled WGS sequence"/>
</dbReference>
<evidence type="ECO:0000259" key="4">
    <source>
        <dbReference type="PROSITE" id="PS51532"/>
    </source>
</evidence>
<dbReference type="OrthoDB" id="2121326at2759"/>
<dbReference type="GO" id="GO:0061630">
    <property type="term" value="F:ubiquitin protein ligase activity"/>
    <property type="evidence" value="ECO:0007669"/>
    <property type="project" value="UniProtKB-EC"/>
</dbReference>
<keyword evidence="2" id="KW-0808">Transferase</keyword>
<dbReference type="PRINTS" id="PR00421">
    <property type="entry name" value="THIOREDOXIN"/>
</dbReference>
<dbReference type="Pfam" id="PF07574">
    <property type="entry name" value="SMC_Nse1"/>
    <property type="match status" value="1"/>
</dbReference>
<dbReference type="VEuPathDB" id="VectorBase:CPIJ008825"/>
<dbReference type="GO" id="GO:0030915">
    <property type="term" value="C:Smc5-Smc6 complex"/>
    <property type="evidence" value="ECO:0007669"/>
    <property type="project" value="UniProtKB-UniRule"/>
</dbReference>
<dbReference type="InterPro" id="IPR017937">
    <property type="entry name" value="Thioredoxin_CS"/>
</dbReference>
<evidence type="ECO:0000313" key="7">
    <source>
        <dbReference type="Proteomes" id="UP000002320"/>
    </source>
</evidence>
<dbReference type="Gene3D" id="3.40.30.10">
    <property type="entry name" value="Glutaredoxin"/>
    <property type="match status" value="1"/>
</dbReference>
<dbReference type="InterPro" id="IPR036249">
    <property type="entry name" value="Thioredoxin-like_sf"/>
</dbReference>
<feature type="domain" description="Thioredoxin" evidence="3">
    <location>
        <begin position="201"/>
        <end position="314"/>
    </location>
</feature>
<dbReference type="GO" id="GO:0008270">
    <property type="term" value="F:zinc ion binding"/>
    <property type="evidence" value="ECO:0007669"/>
    <property type="project" value="UniProtKB-KW"/>
</dbReference>
<dbReference type="GO" id="GO:0005634">
    <property type="term" value="C:nucleus"/>
    <property type="evidence" value="ECO:0007669"/>
    <property type="project" value="UniProtKB-SubCell"/>
</dbReference>
<keyword evidence="2" id="KW-0233">DNA recombination</keyword>
<dbReference type="EMBL" id="DS232029">
    <property type="protein sequence ID" value="EDS32495.1"/>
    <property type="molecule type" value="Genomic_DNA"/>
</dbReference>
<dbReference type="InterPro" id="IPR013766">
    <property type="entry name" value="Thioredoxin_domain"/>
</dbReference>
<accession>B0WPT0</accession>
<keyword evidence="2" id="KW-0863">Zinc-finger</keyword>
<dbReference type="InterPro" id="IPR008979">
    <property type="entry name" value="Galactose-bd-like_sf"/>
</dbReference>
<dbReference type="eggNOG" id="KOG0908">
    <property type="taxonomic scope" value="Eukaryota"/>
</dbReference>
<sequence length="493" mass="55167">MPSIMAYTDVHRAFLQAVSHHGTVSAKQAFKILCSAYGKYHTDETVPTEDHVPDVVASINAKISRYSQKITFVHYEPVETDFYVFCNLSDSPLDRLQTHYTESEVSFFGLVLKEIACSEEHKIRPIVCLNLTGEITGKSVSKVRAEELLEEWEKLGYFVQLDGMWNFGPRIVAEFDRFLSVHYEDEMHKCLLCKESTFYENNPVGTGMAVKAINDEGHFQAELSAAGGKLVVVDFTATWCGPCRNIAPLFEQLPAKYPKAVFLKVDVDKCAETASSQGVSAMPTFIFYRARTKIDRMQGADINGLEQKIQKHYVASADESGEDYGHGLLDLTTFIQKNQCECLNEADDHPMVNAFTSGAGHLASDCDEQLILSITFNQVVKIHSIKFKAPPTHGPKNVKLFINQPRTIDFDQAESQVSVQDLAVEPKDLEEGKPIQLRFVKFQNVQNIQLFVRDNQSGGETTIIDQLVFVGSPIATTKMDDFQRVAGKKGESH</sequence>
<dbReference type="PANTHER" id="PTHR46115">
    <property type="entry name" value="THIOREDOXIN-LIKE PROTEIN 1"/>
    <property type="match status" value="1"/>
</dbReference>
<dbReference type="SUPFAM" id="SSF52833">
    <property type="entry name" value="Thioredoxin-like"/>
    <property type="match status" value="1"/>
</dbReference>
<evidence type="ECO:0000256" key="2">
    <source>
        <dbReference type="RuleBase" id="RU368018"/>
    </source>
</evidence>
<dbReference type="GO" id="GO:0006310">
    <property type="term" value="P:DNA recombination"/>
    <property type="evidence" value="ECO:0007669"/>
    <property type="project" value="UniProtKB-KW"/>
</dbReference>
<dbReference type="Gene3D" id="3.90.1150.220">
    <property type="match status" value="1"/>
</dbReference>
<comment type="similarity">
    <text evidence="2">Belongs to the NSE1 family.</text>
</comment>
<dbReference type="InterPro" id="IPR037047">
    <property type="entry name" value="PITH_dom_sf"/>
</dbReference>
<dbReference type="STRING" id="7176.B0WPT0"/>
<dbReference type="InParanoid" id="B0WPT0"/>
<evidence type="ECO:0000259" key="3">
    <source>
        <dbReference type="PROSITE" id="PS51352"/>
    </source>
</evidence>
<dbReference type="PROSITE" id="PS51532">
    <property type="entry name" value="PITH"/>
    <property type="match status" value="1"/>
</dbReference>
<keyword evidence="2" id="KW-0227">DNA damage</keyword>
<dbReference type="EC" id="2.3.2.27" evidence="2"/>
<organism>
    <name type="scientific">Culex quinquefasciatus</name>
    <name type="common">Southern house mosquito</name>
    <name type="synonym">Culex pungens</name>
    <dbReference type="NCBI Taxonomy" id="7176"/>
    <lineage>
        <taxon>Eukaryota</taxon>
        <taxon>Metazoa</taxon>
        <taxon>Ecdysozoa</taxon>
        <taxon>Arthropoda</taxon>
        <taxon>Hexapoda</taxon>
        <taxon>Insecta</taxon>
        <taxon>Pterygota</taxon>
        <taxon>Neoptera</taxon>
        <taxon>Endopterygota</taxon>
        <taxon>Diptera</taxon>
        <taxon>Nematocera</taxon>
        <taxon>Culicoidea</taxon>
        <taxon>Culicidae</taxon>
        <taxon>Culicinae</taxon>
        <taxon>Culicini</taxon>
        <taxon>Culex</taxon>
        <taxon>Culex</taxon>
    </lineage>
</organism>
<dbReference type="eggNOG" id="KOG4718">
    <property type="taxonomic scope" value="Eukaryota"/>
</dbReference>
<keyword evidence="2" id="KW-0833">Ubl conjugation pathway</keyword>
<protein>
    <recommendedName>
        <fullName evidence="2">Non-structural maintenance of chromosomes element 1 homolog</fullName>
        <ecNumber evidence="2">2.3.2.27</ecNumber>
    </recommendedName>
</protein>
<gene>
    <name evidence="6" type="primary">6041457</name>
    <name evidence="5" type="ORF">CpipJ_CPIJ008825</name>
</gene>
<dbReference type="PROSITE" id="PS51352">
    <property type="entry name" value="THIOREDOXIN_2"/>
    <property type="match status" value="1"/>
</dbReference>
<evidence type="ECO:0000313" key="6">
    <source>
        <dbReference type="EnsemblMetazoa" id="CPIJ008825-PA"/>
    </source>
</evidence>
<dbReference type="KEGG" id="cqu:CpipJ_CPIJ008825"/>
<feature type="domain" description="PITH" evidence="4">
    <location>
        <begin position="320"/>
        <end position="489"/>
    </location>
</feature>
<dbReference type="GO" id="GO:0005737">
    <property type="term" value="C:cytoplasm"/>
    <property type="evidence" value="ECO:0007669"/>
    <property type="project" value="UniProtKB-ARBA"/>
</dbReference>
<dbReference type="Gene3D" id="1.10.10.10">
    <property type="entry name" value="Winged helix-like DNA-binding domain superfamily/Winged helix DNA-binding domain"/>
    <property type="match status" value="1"/>
</dbReference>
<dbReference type="Pfam" id="PF00085">
    <property type="entry name" value="Thioredoxin"/>
    <property type="match status" value="1"/>
</dbReference>
<dbReference type="InterPro" id="IPR011513">
    <property type="entry name" value="Nse1"/>
</dbReference>
<dbReference type="VEuPathDB" id="VectorBase:CQUJHB007964"/>
<keyword evidence="7" id="KW-1185">Reference proteome</keyword>
<proteinExistence type="inferred from homology"/>
<dbReference type="FunCoup" id="B0WPT0">
    <property type="interactions" value="2011"/>
</dbReference>
<reference evidence="6" key="2">
    <citation type="submission" date="2021-02" db="UniProtKB">
        <authorList>
            <consortium name="EnsemblMetazoa"/>
        </authorList>
    </citation>
    <scope>IDENTIFICATION</scope>
    <source>
        <strain evidence="6">JHB</strain>
    </source>
</reference>
<comment type="subcellular location">
    <subcellularLocation>
        <location evidence="2">Nucleus</location>
    </subcellularLocation>
</comment>
<dbReference type="SUPFAM" id="SSF49785">
    <property type="entry name" value="Galactose-binding domain-like"/>
    <property type="match status" value="1"/>
</dbReference>
<keyword evidence="2" id="KW-0479">Metal-binding</keyword>
<dbReference type="InterPro" id="IPR010400">
    <property type="entry name" value="PITH_dom"/>
</dbReference>
<name>B0WPT0_CULQU</name>